<keyword evidence="5" id="KW-1185">Reference proteome</keyword>
<proteinExistence type="inferred from homology"/>
<dbReference type="GO" id="GO:0016787">
    <property type="term" value="F:hydrolase activity"/>
    <property type="evidence" value="ECO:0007669"/>
    <property type="project" value="UniProtKB-KW"/>
</dbReference>
<comment type="similarity">
    <text evidence="1">Belongs to the carbon-nitrogen hydrolase superfamily. NIT1/NIT2 family.</text>
</comment>
<dbReference type="OrthoDB" id="9811121at2"/>
<dbReference type="Pfam" id="PF00795">
    <property type="entry name" value="CN_hydrolase"/>
    <property type="match status" value="1"/>
</dbReference>
<organism evidence="4 5">
    <name type="scientific">Haloactinospora alba</name>
    <dbReference type="NCBI Taxonomy" id="405555"/>
    <lineage>
        <taxon>Bacteria</taxon>
        <taxon>Bacillati</taxon>
        <taxon>Actinomycetota</taxon>
        <taxon>Actinomycetes</taxon>
        <taxon>Streptosporangiales</taxon>
        <taxon>Nocardiopsidaceae</taxon>
        <taxon>Haloactinospora</taxon>
    </lineage>
</organism>
<dbReference type="RefSeq" id="WP_141924791.1">
    <property type="nucleotide sequence ID" value="NZ_VFQC01000001.1"/>
</dbReference>
<dbReference type="InterPro" id="IPR044083">
    <property type="entry name" value="RamA-like"/>
</dbReference>
<protein>
    <submittedName>
        <fullName evidence="4">Putative amidohydrolase</fullName>
    </submittedName>
</protein>
<dbReference type="PROSITE" id="PS01227">
    <property type="entry name" value="UPF0012"/>
    <property type="match status" value="1"/>
</dbReference>
<keyword evidence="4" id="KW-0378">Hydrolase</keyword>
<dbReference type="CDD" id="cd07576">
    <property type="entry name" value="R-amidase_like"/>
    <property type="match status" value="1"/>
</dbReference>
<dbReference type="PROSITE" id="PS50263">
    <property type="entry name" value="CN_HYDROLASE"/>
    <property type="match status" value="1"/>
</dbReference>
<dbReference type="PANTHER" id="PTHR23088:SF27">
    <property type="entry name" value="DEAMINATED GLUTATHIONE AMIDASE"/>
    <property type="match status" value="1"/>
</dbReference>
<feature type="region of interest" description="Disordered" evidence="2">
    <location>
        <begin position="242"/>
        <end position="266"/>
    </location>
</feature>
<sequence length="266" mass="28624">MAHIRIACLQSAGHPADVEANLTELDRAAARAAGQGADLLITPELFLTGYDIGDAVLRLAGEPLAARAGELARRHDLALLAGLPERSGPGLANRAVFVRADGAVAARYTKTHLFGELDQRYFRAGEQALVLVELHGVRIAPLICYDVEFPEAARAAALAGAHLVAVPTAQMRPFTFVAETVIPARAWENQLYLAYANRVGAEGDTHYVGRSSVAAPTGELLASSREEPALLLADVDTDTVARGQRDNPYLHDRRPDLYDSLTRTDR</sequence>
<dbReference type="Gene3D" id="3.60.110.10">
    <property type="entry name" value="Carbon-nitrogen hydrolase"/>
    <property type="match status" value="1"/>
</dbReference>
<name>A0A543NNL8_9ACTN</name>
<dbReference type="InterPro" id="IPR036526">
    <property type="entry name" value="C-N_Hydrolase_sf"/>
</dbReference>
<dbReference type="InterPro" id="IPR001110">
    <property type="entry name" value="UPF0012_CS"/>
</dbReference>
<dbReference type="Proteomes" id="UP000317422">
    <property type="component" value="Unassembled WGS sequence"/>
</dbReference>
<evidence type="ECO:0000313" key="5">
    <source>
        <dbReference type="Proteomes" id="UP000317422"/>
    </source>
</evidence>
<dbReference type="AlphaFoldDB" id="A0A543NNL8"/>
<gene>
    <name evidence="4" type="ORF">FHX37_3446</name>
</gene>
<evidence type="ECO:0000313" key="4">
    <source>
        <dbReference type="EMBL" id="TQN33429.1"/>
    </source>
</evidence>
<dbReference type="InterPro" id="IPR003010">
    <property type="entry name" value="C-N_Hydrolase"/>
</dbReference>
<dbReference type="EMBL" id="VFQC01000001">
    <property type="protein sequence ID" value="TQN33429.1"/>
    <property type="molecule type" value="Genomic_DNA"/>
</dbReference>
<evidence type="ECO:0000256" key="1">
    <source>
        <dbReference type="ARBA" id="ARBA00010613"/>
    </source>
</evidence>
<evidence type="ECO:0000256" key="2">
    <source>
        <dbReference type="SAM" id="MobiDB-lite"/>
    </source>
</evidence>
<dbReference type="SUPFAM" id="SSF56317">
    <property type="entry name" value="Carbon-nitrogen hydrolase"/>
    <property type="match status" value="1"/>
</dbReference>
<dbReference type="PANTHER" id="PTHR23088">
    <property type="entry name" value="NITRILASE-RELATED"/>
    <property type="match status" value="1"/>
</dbReference>
<feature type="domain" description="CN hydrolase" evidence="3">
    <location>
        <begin position="4"/>
        <end position="237"/>
    </location>
</feature>
<evidence type="ECO:0000259" key="3">
    <source>
        <dbReference type="PROSITE" id="PS50263"/>
    </source>
</evidence>
<reference evidence="4 5" key="1">
    <citation type="submission" date="2019-06" db="EMBL/GenBank/DDBJ databases">
        <title>Sequencing the genomes of 1000 actinobacteria strains.</title>
        <authorList>
            <person name="Klenk H.-P."/>
        </authorList>
    </citation>
    <scope>NUCLEOTIDE SEQUENCE [LARGE SCALE GENOMIC DNA]</scope>
    <source>
        <strain evidence="4 5">DSM 45015</strain>
    </source>
</reference>
<feature type="compositionally biased region" description="Basic and acidic residues" evidence="2">
    <location>
        <begin position="243"/>
        <end position="266"/>
    </location>
</feature>
<accession>A0A543NNL8</accession>
<comment type="caution">
    <text evidence="4">The sequence shown here is derived from an EMBL/GenBank/DDBJ whole genome shotgun (WGS) entry which is preliminary data.</text>
</comment>